<protein>
    <recommendedName>
        <fullName evidence="5">Lipoprotein</fullName>
    </recommendedName>
</protein>
<sequence>MKIAFVAVVSIFLSACAGPQATLKNFTVSGGKIIQLPVAAGGALPTEDKEIRIEVAGFLINREKLELVYTFGFTEKNKSTPKKVVVEDVTGTEAVQLVQDDTPALVAHGYWIGSSTPRKSNDPSIAWLAQNGDTEKVFRFTIHTADGRVLVLHQASVWSGAAKPPLRQMLNM</sequence>
<evidence type="ECO:0008006" key="5">
    <source>
        <dbReference type="Google" id="ProtNLM"/>
    </source>
</evidence>
<dbReference type="PROSITE" id="PS51257">
    <property type="entry name" value="PROKAR_LIPOPROTEIN"/>
    <property type="match status" value="1"/>
</dbReference>
<evidence type="ECO:0000313" key="2">
    <source>
        <dbReference type="EMBL" id="GAA5162161.1"/>
    </source>
</evidence>
<proteinExistence type="predicted"/>
<reference evidence="3" key="3">
    <citation type="submission" date="2023-12" db="EMBL/GenBank/DDBJ databases">
        <authorList>
            <person name="Sun Q."/>
            <person name="Inoue M."/>
        </authorList>
    </citation>
    <scope>NUCLEOTIDE SEQUENCE</scope>
    <source>
        <strain evidence="3">JCM 18715</strain>
    </source>
</reference>
<feature type="signal peptide" evidence="1">
    <location>
        <begin position="1"/>
        <end position="17"/>
    </location>
</feature>
<feature type="chain" id="PRO_5045029856" description="Lipoprotein" evidence="1">
    <location>
        <begin position="18"/>
        <end position="172"/>
    </location>
</feature>
<evidence type="ECO:0000313" key="4">
    <source>
        <dbReference type="Proteomes" id="UP001500547"/>
    </source>
</evidence>
<name>A0ABP9QHW5_9RHOO</name>
<comment type="caution">
    <text evidence="3">The sequence shown here is derived from an EMBL/GenBank/DDBJ whole genome shotgun (WGS) entry which is preliminary data.</text>
</comment>
<dbReference type="EMBL" id="BAABLD010000005">
    <property type="protein sequence ID" value="GAA5162161.1"/>
    <property type="molecule type" value="Genomic_DNA"/>
</dbReference>
<organism evidence="3 4">
    <name type="scientific">Viridibacterium curvum</name>
    <dbReference type="NCBI Taxonomy" id="1101404"/>
    <lineage>
        <taxon>Bacteria</taxon>
        <taxon>Pseudomonadati</taxon>
        <taxon>Pseudomonadota</taxon>
        <taxon>Betaproteobacteria</taxon>
        <taxon>Rhodocyclales</taxon>
        <taxon>Rhodocyclaceae</taxon>
        <taxon>Viridibacterium</taxon>
    </lineage>
</organism>
<evidence type="ECO:0000313" key="3">
    <source>
        <dbReference type="EMBL" id="GAA5162174.1"/>
    </source>
</evidence>
<dbReference type="RefSeq" id="WP_345532027.1">
    <property type="nucleotide sequence ID" value="NZ_BAABLD010000005.1"/>
</dbReference>
<keyword evidence="1" id="KW-0732">Signal</keyword>
<gene>
    <name evidence="2" type="ORF">GCM10025770_12570</name>
    <name evidence="3" type="ORF">GCM10025770_12600</name>
</gene>
<dbReference type="EMBL" id="BAABLD010000005">
    <property type="protein sequence ID" value="GAA5162174.1"/>
    <property type="molecule type" value="Genomic_DNA"/>
</dbReference>
<accession>A0ABP9QHW5</accession>
<reference evidence="3" key="1">
    <citation type="journal article" date="2014" name="Int. J. Syst. Evol. Microbiol.">
        <title>Complete genome of a new Firmicutes species belonging to the dominant human colonic microbiota ('Ruminococcus bicirculans') reveals two chromosomes and a selective capacity to utilize plant glucans.</title>
        <authorList>
            <consortium name="NISC Comparative Sequencing Program"/>
            <person name="Wegmann U."/>
            <person name="Louis P."/>
            <person name="Goesmann A."/>
            <person name="Henrissat B."/>
            <person name="Duncan S.H."/>
            <person name="Flint H.J."/>
        </authorList>
    </citation>
    <scope>NUCLEOTIDE SEQUENCE</scope>
    <source>
        <strain evidence="3">JCM 18715</strain>
    </source>
</reference>
<keyword evidence="4" id="KW-1185">Reference proteome</keyword>
<dbReference type="Proteomes" id="UP001500547">
    <property type="component" value="Unassembled WGS sequence"/>
</dbReference>
<evidence type="ECO:0000256" key="1">
    <source>
        <dbReference type="SAM" id="SignalP"/>
    </source>
</evidence>
<reference evidence="4" key="2">
    <citation type="journal article" date="2019" name="Int. J. Syst. Evol. Microbiol.">
        <title>The Global Catalogue of Microorganisms (GCM) 10K type strain sequencing project: providing services to taxonomists for standard genome sequencing and annotation.</title>
        <authorList>
            <consortium name="The Broad Institute Genomics Platform"/>
            <consortium name="The Broad Institute Genome Sequencing Center for Infectious Disease"/>
            <person name="Wu L."/>
            <person name="Ma J."/>
        </authorList>
    </citation>
    <scope>NUCLEOTIDE SEQUENCE [LARGE SCALE GENOMIC DNA]</scope>
    <source>
        <strain evidence="4">JCM 18715</strain>
    </source>
</reference>